<evidence type="ECO:0008006" key="3">
    <source>
        <dbReference type="Google" id="ProtNLM"/>
    </source>
</evidence>
<dbReference type="Proteomes" id="UP000630353">
    <property type="component" value="Unassembled WGS sequence"/>
</dbReference>
<dbReference type="EMBL" id="BMZS01000003">
    <property type="protein sequence ID" value="GHD47347.1"/>
    <property type="molecule type" value="Genomic_DNA"/>
</dbReference>
<reference evidence="1" key="1">
    <citation type="journal article" date="2014" name="Int. J. Syst. Evol. Microbiol.">
        <title>Complete genome sequence of Corynebacterium casei LMG S-19264T (=DSM 44701T), isolated from a smear-ripened cheese.</title>
        <authorList>
            <consortium name="US DOE Joint Genome Institute (JGI-PGF)"/>
            <person name="Walter F."/>
            <person name="Albersmeier A."/>
            <person name="Kalinowski J."/>
            <person name="Ruckert C."/>
        </authorList>
    </citation>
    <scope>NUCLEOTIDE SEQUENCE</scope>
    <source>
        <strain evidence="1">KCTC 42651</strain>
    </source>
</reference>
<evidence type="ECO:0000313" key="1">
    <source>
        <dbReference type="EMBL" id="GHD47347.1"/>
    </source>
</evidence>
<proteinExistence type="predicted"/>
<evidence type="ECO:0000313" key="2">
    <source>
        <dbReference type="Proteomes" id="UP000630353"/>
    </source>
</evidence>
<accession>A0A918XRN6</accession>
<organism evidence="1 2">
    <name type="scientific">Thalassobaculum fulvum</name>
    <dbReference type="NCBI Taxonomy" id="1633335"/>
    <lineage>
        <taxon>Bacteria</taxon>
        <taxon>Pseudomonadati</taxon>
        <taxon>Pseudomonadota</taxon>
        <taxon>Alphaproteobacteria</taxon>
        <taxon>Rhodospirillales</taxon>
        <taxon>Thalassobaculaceae</taxon>
        <taxon>Thalassobaculum</taxon>
    </lineage>
</organism>
<name>A0A918XRN6_9PROT</name>
<comment type="caution">
    <text evidence="1">The sequence shown here is derived from an EMBL/GenBank/DDBJ whole genome shotgun (WGS) entry which is preliminary data.</text>
</comment>
<dbReference type="AlphaFoldDB" id="A0A918XRN6"/>
<keyword evidence="2" id="KW-1185">Reference proteome</keyword>
<dbReference type="RefSeq" id="WP_189988563.1">
    <property type="nucleotide sequence ID" value="NZ_BMZS01000003.1"/>
</dbReference>
<gene>
    <name evidence="1" type="ORF">GCM10017083_17640</name>
</gene>
<sequence length="183" mass="20430">MVVDLAIPETISRVLSGVTDTHTSPNARLPSGLVHPVHPELFRLPYQSEMWSIWQSARADDAYPPDRCIDPTLLPPAALPFIVLYEIGERPDVIKIRLEGSEIVRILGRSRRGGIVGQQSGTQAHLGRLTWAAANGKPYWVKTAIEHDRYHYRTYTVLVLPYGQNGRVTRLVGVNAFDNLPAE</sequence>
<reference evidence="1" key="2">
    <citation type="submission" date="2020-09" db="EMBL/GenBank/DDBJ databases">
        <authorList>
            <person name="Sun Q."/>
            <person name="Kim S."/>
        </authorList>
    </citation>
    <scope>NUCLEOTIDE SEQUENCE</scope>
    <source>
        <strain evidence="1">KCTC 42651</strain>
    </source>
</reference>
<protein>
    <recommendedName>
        <fullName evidence="3">PAS domain-containing protein</fullName>
    </recommendedName>
</protein>